<organism evidence="2">
    <name type="scientific">Rhizophora mucronata</name>
    <name type="common">Asiatic mangrove</name>
    <dbReference type="NCBI Taxonomy" id="61149"/>
    <lineage>
        <taxon>Eukaryota</taxon>
        <taxon>Viridiplantae</taxon>
        <taxon>Streptophyta</taxon>
        <taxon>Embryophyta</taxon>
        <taxon>Tracheophyta</taxon>
        <taxon>Spermatophyta</taxon>
        <taxon>Magnoliopsida</taxon>
        <taxon>eudicotyledons</taxon>
        <taxon>Gunneridae</taxon>
        <taxon>Pentapetalae</taxon>
        <taxon>rosids</taxon>
        <taxon>fabids</taxon>
        <taxon>Malpighiales</taxon>
        <taxon>Rhizophoraceae</taxon>
        <taxon>Rhizophora</taxon>
    </lineage>
</organism>
<keyword evidence="1" id="KW-0812">Transmembrane</keyword>
<accession>A0A2P2MRV2</accession>
<evidence type="ECO:0000313" key="2">
    <source>
        <dbReference type="EMBL" id="MBX32963.1"/>
    </source>
</evidence>
<name>A0A2P2MRV2_RHIMU</name>
<feature type="transmembrane region" description="Helical" evidence="1">
    <location>
        <begin position="32"/>
        <end position="49"/>
    </location>
</feature>
<dbReference type="EMBL" id="GGEC01052479">
    <property type="protein sequence ID" value="MBX32963.1"/>
    <property type="molecule type" value="Transcribed_RNA"/>
</dbReference>
<evidence type="ECO:0000256" key="1">
    <source>
        <dbReference type="SAM" id="Phobius"/>
    </source>
</evidence>
<keyword evidence="1" id="KW-0472">Membrane</keyword>
<protein>
    <submittedName>
        <fullName evidence="2">Taraxerol synthase</fullName>
    </submittedName>
</protein>
<dbReference type="AlphaFoldDB" id="A0A2P2MRV2"/>
<keyword evidence="1" id="KW-1133">Transmembrane helix</keyword>
<reference evidence="2" key="1">
    <citation type="submission" date="2018-02" db="EMBL/GenBank/DDBJ databases">
        <title>Rhizophora mucronata_Transcriptome.</title>
        <authorList>
            <person name="Meera S.P."/>
            <person name="Sreeshan A."/>
            <person name="Augustine A."/>
        </authorList>
    </citation>
    <scope>NUCLEOTIDE SEQUENCE</scope>
    <source>
        <tissue evidence="2">Leaf</tissue>
    </source>
</reference>
<sequence length="51" mass="6148">MWELYFNAIERSGLLITWWHLRMKFCISSKNIMVILVYVCMHNCVGMYVCT</sequence>
<proteinExistence type="predicted"/>